<dbReference type="AlphaFoldDB" id="A0A7Z8ZQ60"/>
<accession>A0A7Z8ZQ60</accession>
<evidence type="ECO:0000259" key="2">
    <source>
        <dbReference type="SMART" id="SM01022"/>
    </source>
</evidence>
<dbReference type="InterPro" id="IPR015947">
    <property type="entry name" value="PUA-like_sf"/>
</dbReference>
<proteinExistence type="predicted"/>
<dbReference type="InterPro" id="IPR009326">
    <property type="entry name" value="DUF984"/>
</dbReference>
<keyword evidence="1" id="KW-0812">Transmembrane</keyword>
<feature type="transmembrane region" description="Helical" evidence="1">
    <location>
        <begin position="21"/>
        <end position="38"/>
    </location>
</feature>
<sequence>MKKNQTARFERKTNYDISKKASLLIFEQLMLSYFSIIYNQKGRVMGKVDELKMKYPDANAWQMGDSPELANELAALIEKGIKTASCGSYASYQKEEFAPRIGSYNIILDGQDVPVCVTRLVSMQLVCFCDVTAELARKEGEGDLSLEYWQREHQRFFTQEGHFSEDMELIMEEFEVVEVL</sequence>
<dbReference type="Pfam" id="PF04266">
    <property type="entry name" value="ASCH"/>
    <property type="match status" value="1"/>
</dbReference>
<dbReference type="SUPFAM" id="SSF88697">
    <property type="entry name" value="PUA domain-like"/>
    <property type="match status" value="1"/>
</dbReference>
<evidence type="ECO:0000313" key="4">
    <source>
        <dbReference type="Proteomes" id="UP000277464"/>
    </source>
</evidence>
<dbReference type="CDD" id="cd06553">
    <property type="entry name" value="ASCH_Ef3133_like"/>
    <property type="match status" value="1"/>
</dbReference>
<feature type="domain" description="ASCH" evidence="2">
    <location>
        <begin position="61"/>
        <end position="178"/>
    </location>
</feature>
<dbReference type="InterPro" id="IPR007374">
    <property type="entry name" value="ASCH_domain"/>
</dbReference>
<keyword evidence="1" id="KW-0472">Membrane</keyword>
<dbReference type="EMBL" id="LR134270">
    <property type="protein sequence ID" value="VED77440.1"/>
    <property type="molecule type" value="Genomic_DNA"/>
</dbReference>
<dbReference type="PANTHER" id="PTHR39203:SF1">
    <property type="entry name" value="CYTOPLASMIC PROTEIN"/>
    <property type="match status" value="1"/>
</dbReference>
<dbReference type="SMART" id="SM01022">
    <property type="entry name" value="ASCH"/>
    <property type="match status" value="1"/>
</dbReference>
<dbReference type="Gene3D" id="3.10.400.10">
    <property type="entry name" value="Sulfate adenylyltransferase"/>
    <property type="match status" value="1"/>
</dbReference>
<dbReference type="Proteomes" id="UP000277464">
    <property type="component" value="Chromosome"/>
</dbReference>
<organism evidence="3 4">
    <name type="scientific">Escherichia marmotae</name>
    <dbReference type="NCBI Taxonomy" id="1499973"/>
    <lineage>
        <taxon>Bacteria</taxon>
        <taxon>Pseudomonadati</taxon>
        <taxon>Pseudomonadota</taxon>
        <taxon>Gammaproteobacteria</taxon>
        <taxon>Enterobacterales</taxon>
        <taxon>Enterobacteriaceae</taxon>
        <taxon>Escherichia</taxon>
    </lineage>
</organism>
<protein>
    <submittedName>
        <fullName evidence="3">ASCH domain protein</fullName>
    </submittedName>
</protein>
<reference evidence="3 4" key="1">
    <citation type="submission" date="2018-12" db="EMBL/GenBank/DDBJ databases">
        <authorList>
            <consortium name="Pathogen Informatics"/>
        </authorList>
    </citation>
    <scope>NUCLEOTIDE SEQUENCE [LARGE SCALE GENOMIC DNA]</scope>
    <source>
        <strain evidence="3 4">NCTC8196</strain>
    </source>
</reference>
<name>A0A7Z8ZQ60_9ESCH</name>
<evidence type="ECO:0000313" key="3">
    <source>
        <dbReference type="EMBL" id="VED77440.1"/>
    </source>
</evidence>
<dbReference type="PANTHER" id="PTHR39203">
    <property type="entry name" value="CYTOPLASMIC PROTEIN-RELATED"/>
    <property type="match status" value="1"/>
</dbReference>
<keyword evidence="1" id="KW-1133">Transmembrane helix</keyword>
<evidence type="ECO:0000256" key="1">
    <source>
        <dbReference type="SAM" id="Phobius"/>
    </source>
</evidence>
<gene>
    <name evidence="3" type="ORF">NCTC8196_02056</name>
</gene>